<dbReference type="AlphaFoldDB" id="A0A7R9KWI8"/>
<comment type="similarity">
    <text evidence="1">Belongs to the TTC36 family.</text>
</comment>
<dbReference type="InterPro" id="IPR011990">
    <property type="entry name" value="TPR-like_helical_dom_sf"/>
</dbReference>
<evidence type="ECO:0008006" key="4">
    <source>
        <dbReference type="Google" id="ProtNLM"/>
    </source>
</evidence>
<name>A0A7R9KWI8_9ACAR</name>
<dbReference type="PANTHER" id="PTHR21405">
    <property type="entry name" value="CDNA SEQUENCE BC021608"/>
    <property type="match status" value="1"/>
</dbReference>
<proteinExistence type="inferred from homology"/>
<gene>
    <name evidence="2" type="ORF">OSB1V03_LOCUS10811</name>
</gene>
<keyword evidence="3" id="KW-1185">Reference proteome</keyword>
<dbReference type="GO" id="GO:0006570">
    <property type="term" value="P:tyrosine metabolic process"/>
    <property type="evidence" value="ECO:0007669"/>
    <property type="project" value="TreeGrafter"/>
</dbReference>
<reference evidence="2" key="1">
    <citation type="submission" date="2020-11" db="EMBL/GenBank/DDBJ databases">
        <authorList>
            <person name="Tran Van P."/>
        </authorList>
    </citation>
    <scope>NUCLEOTIDE SEQUENCE</scope>
</reference>
<dbReference type="Proteomes" id="UP000759131">
    <property type="component" value="Unassembled WGS sequence"/>
</dbReference>
<sequence>MSYDTIGNFKSGIKTVLIMNAKLICILVLMSGLLATSVWAEVSVESIQEQQFYAKLNGSYCYDSAVNAITGANDMKRFCWYITNMCSKNDNLVLNSIFNPFLPTTESEVALNNETEIISGPEEELAKELEIKAINAANCSQYEQSLDLITQAINTAPRRASCRPYNNRAQVHREMGNTELAFQDLNNAINLSDGKGLVARQAYCQRGLIQLLNNKQTEGIEDMEISAKMGNEFAKALVVQMNPYAALCNQMLRDMIDKCRKGDQ</sequence>
<dbReference type="SUPFAM" id="SSF48452">
    <property type="entry name" value="TPR-like"/>
    <property type="match status" value="1"/>
</dbReference>
<evidence type="ECO:0000256" key="1">
    <source>
        <dbReference type="ARBA" id="ARBA00006995"/>
    </source>
</evidence>
<dbReference type="EMBL" id="CAJPIZ010008068">
    <property type="protein sequence ID" value="CAG2110828.1"/>
    <property type="molecule type" value="Genomic_DNA"/>
</dbReference>
<protein>
    <recommendedName>
        <fullName evidence="4">Tetratricopeptide repeat protein</fullName>
    </recommendedName>
</protein>
<dbReference type="InterPro" id="IPR038906">
    <property type="entry name" value="TTC36"/>
</dbReference>
<dbReference type="EMBL" id="OC862643">
    <property type="protein sequence ID" value="CAD7630398.1"/>
    <property type="molecule type" value="Genomic_DNA"/>
</dbReference>
<evidence type="ECO:0000313" key="3">
    <source>
        <dbReference type="Proteomes" id="UP000759131"/>
    </source>
</evidence>
<dbReference type="OrthoDB" id="539634at2759"/>
<dbReference type="PANTHER" id="PTHR21405:SF0">
    <property type="entry name" value="TETRATRICOPEPTIDE REPEAT PROTEIN 36"/>
    <property type="match status" value="1"/>
</dbReference>
<organism evidence="2">
    <name type="scientific">Medioppia subpectinata</name>
    <dbReference type="NCBI Taxonomy" id="1979941"/>
    <lineage>
        <taxon>Eukaryota</taxon>
        <taxon>Metazoa</taxon>
        <taxon>Ecdysozoa</taxon>
        <taxon>Arthropoda</taxon>
        <taxon>Chelicerata</taxon>
        <taxon>Arachnida</taxon>
        <taxon>Acari</taxon>
        <taxon>Acariformes</taxon>
        <taxon>Sarcoptiformes</taxon>
        <taxon>Oribatida</taxon>
        <taxon>Brachypylina</taxon>
        <taxon>Oppioidea</taxon>
        <taxon>Oppiidae</taxon>
        <taxon>Medioppia</taxon>
    </lineage>
</organism>
<dbReference type="Gene3D" id="1.25.40.10">
    <property type="entry name" value="Tetratricopeptide repeat domain"/>
    <property type="match status" value="1"/>
</dbReference>
<evidence type="ECO:0000313" key="2">
    <source>
        <dbReference type="EMBL" id="CAD7630398.1"/>
    </source>
</evidence>
<accession>A0A7R9KWI8</accession>